<protein>
    <submittedName>
        <fullName evidence="1">Uncharacterized protein</fullName>
    </submittedName>
</protein>
<sequence length="119" mass="12871">MRWFLIGVVPFTLTSKLHTVANPGMEKRGTHLFCVMSSLSAATVVSSTTAVAFAFDEEKTASAGRKTKLDCGLNFCCETSNAANQTDRRRVATSGIAMRKQLYDSLSTRLGDPPSPLSH</sequence>
<dbReference type="AlphaFoldDB" id="A0A4C1UY93"/>
<organism evidence="1 2">
    <name type="scientific">Eumeta variegata</name>
    <name type="common">Bagworm moth</name>
    <name type="synonym">Eumeta japonica</name>
    <dbReference type="NCBI Taxonomy" id="151549"/>
    <lineage>
        <taxon>Eukaryota</taxon>
        <taxon>Metazoa</taxon>
        <taxon>Ecdysozoa</taxon>
        <taxon>Arthropoda</taxon>
        <taxon>Hexapoda</taxon>
        <taxon>Insecta</taxon>
        <taxon>Pterygota</taxon>
        <taxon>Neoptera</taxon>
        <taxon>Endopterygota</taxon>
        <taxon>Lepidoptera</taxon>
        <taxon>Glossata</taxon>
        <taxon>Ditrysia</taxon>
        <taxon>Tineoidea</taxon>
        <taxon>Psychidae</taxon>
        <taxon>Oiketicinae</taxon>
        <taxon>Eumeta</taxon>
    </lineage>
</organism>
<dbReference type="Proteomes" id="UP000299102">
    <property type="component" value="Unassembled WGS sequence"/>
</dbReference>
<name>A0A4C1UY93_EUMVA</name>
<evidence type="ECO:0000313" key="2">
    <source>
        <dbReference type="Proteomes" id="UP000299102"/>
    </source>
</evidence>
<keyword evidence="2" id="KW-1185">Reference proteome</keyword>
<comment type="caution">
    <text evidence="1">The sequence shown here is derived from an EMBL/GenBank/DDBJ whole genome shotgun (WGS) entry which is preliminary data.</text>
</comment>
<proteinExistence type="predicted"/>
<gene>
    <name evidence="1" type="ORF">EVAR_17917_1</name>
</gene>
<accession>A0A4C1UY93</accession>
<dbReference type="EMBL" id="BGZK01000246">
    <property type="protein sequence ID" value="GBP31428.1"/>
    <property type="molecule type" value="Genomic_DNA"/>
</dbReference>
<evidence type="ECO:0000313" key="1">
    <source>
        <dbReference type="EMBL" id="GBP31428.1"/>
    </source>
</evidence>
<reference evidence="1 2" key="1">
    <citation type="journal article" date="2019" name="Commun. Biol.">
        <title>The bagworm genome reveals a unique fibroin gene that provides high tensile strength.</title>
        <authorList>
            <person name="Kono N."/>
            <person name="Nakamura H."/>
            <person name="Ohtoshi R."/>
            <person name="Tomita M."/>
            <person name="Numata K."/>
            <person name="Arakawa K."/>
        </authorList>
    </citation>
    <scope>NUCLEOTIDE SEQUENCE [LARGE SCALE GENOMIC DNA]</scope>
</reference>